<dbReference type="EMBL" id="CM029039">
    <property type="protein sequence ID" value="KAG2639367.1"/>
    <property type="molecule type" value="Genomic_DNA"/>
</dbReference>
<evidence type="ECO:0000256" key="1">
    <source>
        <dbReference type="SAM" id="MobiDB-lite"/>
    </source>
</evidence>
<sequence length="197" mass="21727">MNNHNVALIAYHRYSPLPPLMMPEDEYGRRPLNGLQDVADPLCGSKTGANLLTRSGVWSPGRCSATAMGRAVPCSVAANKGVPCARSAPWTGRRVEAVTERRGRDGRARPRRRRDGPGGRARDAERRPNDEGMRRDTRARQRRRRGGPGGRGRDAERPTNGEGMRRDGQARPRGRRDGPGAVHVRDLAWPTIRGKDA</sequence>
<organism evidence="2 3">
    <name type="scientific">Panicum virgatum</name>
    <name type="common">Blackwell switchgrass</name>
    <dbReference type="NCBI Taxonomy" id="38727"/>
    <lineage>
        <taxon>Eukaryota</taxon>
        <taxon>Viridiplantae</taxon>
        <taxon>Streptophyta</taxon>
        <taxon>Embryophyta</taxon>
        <taxon>Tracheophyta</taxon>
        <taxon>Spermatophyta</taxon>
        <taxon>Magnoliopsida</taxon>
        <taxon>Liliopsida</taxon>
        <taxon>Poales</taxon>
        <taxon>Poaceae</taxon>
        <taxon>PACMAD clade</taxon>
        <taxon>Panicoideae</taxon>
        <taxon>Panicodae</taxon>
        <taxon>Paniceae</taxon>
        <taxon>Panicinae</taxon>
        <taxon>Panicum</taxon>
        <taxon>Panicum sect. Hiantes</taxon>
    </lineage>
</organism>
<accession>A0A8T0VY38</accession>
<dbReference type="AlphaFoldDB" id="A0A8T0VY38"/>
<keyword evidence="3" id="KW-1185">Reference proteome</keyword>
<name>A0A8T0VY38_PANVG</name>
<evidence type="ECO:0000313" key="3">
    <source>
        <dbReference type="Proteomes" id="UP000823388"/>
    </source>
</evidence>
<dbReference type="Proteomes" id="UP000823388">
    <property type="component" value="Chromosome 2K"/>
</dbReference>
<protein>
    <submittedName>
        <fullName evidence="2">Uncharacterized protein</fullName>
    </submittedName>
</protein>
<feature type="compositionally biased region" description="Basic and acidic residues" evidence="1">
    <location>
        <begin position="151"/>
        <end position="186"/>
    </location>
</feature>
<feature type="compositionally biased region" description="Basic and acidic residues" evidence="1">
    <location>
        <begin position="115"/>
        <end position="139"/>
    </location>
</feature>
<comment type="caution">
    <text evidence="2">The sequence shown here is derived from an EMBL/GenBank/DDBJ whole genome shotgun (WGS) entry which is preliminary data.</text>
</comment>
<feature type="compositionally biased region" description="Basic and acidic residues" evidence="1">
    <location>
        <begin position="93"/>
        <end position="108"/>
    </location>
</feature>
<evidence type="ECO:0000313" key="2">
    <source>
        <dbReference type="EMBL" id="KAG2639367.1"/>
    </source>
</evidence>
<reference evidence="2" key="1">
    <citation type="submission" date="2020-05" db="EMBL/GenBank/DDBJ databases">
        <title>WGS assembly of Panicum virgatum.</title>
        <authorList>
            <person name="Lovell J.T."/>
            <person name="Jenkins J."/>
            <person name="Shu S."/>
            <person name="Juenger T.E."/>
            <person name="Schmutz J."/>
        </authorList>
    </citation>
    <scope>NUCLEOTIDE SEQUENCE</scope>
    <source>
        <strain evidence="2">AP13</strain>
    </source>
</reference>
<feature type="region of interest" description="Disordered" evidence="1">
    <location>
        <begin position="82"/>
        <end position="197"/>
    </location>
</feature>
<proteinExistence type="predicted"/>
<gene>
    <name evidence="2" type="ORF">PVAP13_2KG016628</name>
</gene>